<protein>
    <recommendedName>
        <fullName evidence="3">Peptidase A2 domain-containing protein</fullName>
    </recommendedName>
</protein>
<dbReference type="GO" id="GO:0006508">
    <property type="term" value="P:proteolysis"/>
    <property type="evidence" value="ECO:0007669"/>
    <property type="project" value="InterPro"/>
</dbReference>
<dbReference type="SUPFAM" id="SSF50630">
    <property type="entry name" value="Acid proteases"/>
    <property type="match status" value="1"/>
</dbReference>
<proteinExistence type="predicted"/>
<dbReference type="EMBL" id="CAJPEX010003155">
    <property type="protein sequence ID" value="CAG0921917.1"/>
    <property type="molecule type" value="Genomic_DNA"/>
</dbReference>
<feature type="region of interest" description="Disordered" evidence="2">
    <location>
        <begin position="339"/>
        <end position="378"/>
    </location>
</feature>
<evidence type="ECO:0000256" key="1">
    <source>
        <dbReference type="ARBA" id="ARBA00022801"/>
    </source>
</evidence>
<dbReference type="Gene3D" id="2.40.70.10">
    <property type="entry name" value="Acid Proteases"/>
    <property type="match status" value="1"/>
</dbReference>
<feature type="compositionally biased region" description="Polar residues" evidence="2">
    <location>
        <begin position="351"/>
        <end position="375"/>
    </location>
</feature>
<dbReference type="EMBL" id="OA885192">
    <property type="protein sequence ID" value="CAD7281765.1"/>
    <property type="molecule type" value="Genomic_DNA"/>
</dbReference>
<dbReference type="Gene3D" id="1.10.4020.10">
    <property type="entry name" value="DNA breaking-rejoining enzymes"/>
    <property type="match status" value="1"/>
</dbReference>
<accession>A0A7R9GGJ7</accession>
<evidence type="ECO:0000256" key="2">
    <source>
        <dbReference type="SAM" id="MobiDB-lite"/>
    </source>
</evidence>
<dbReference type="InterPro" id="IPR038269">
    <property type="entry name" value="SCAN_sf"/>
</dbReference>
<reference evidence="4" key="1">
    <citation type="submission" date="2020-11" db="EMBL/GenBank/DDBJ databases">
        <authorList>
            <person name="Tran Van P."/>
        </authorList>
    </citation>
    <scope>NUCLEOTIDE SEQUENCE</scope>
</reference>
<keyword evidence="1" id="KW-0378">Hydrolase</keyword>
<dbReference type="InterPro" id="IPR001969">
    <property type="entry name" value="Aspartic_peptidase_AS"/>
</dbReference>
<evidence type="ECO:0000259" key="3">
    <source>
        <dbReference type="PROSITE" id="PS50175"/>
    </source>
</evidence>
<dbReference type="CDD" id="cd00303">
    <property type="entry name" value="retropepsin_like"/>
    <property type="match status" value="1"/>
</dbReference>
<feature type="compositionally biased region" description="Low complexity" evidence="2">
    <location>
        <begin position="10"/>
        <end position="20"/>
    </location>
</feature>
<feature type="domain" description="Peptidase A2" evidence="3">
    <location>
        <begin position="423"/>
        <end position="438"/>
    </location>
</feature>
<sequence length="740" mass="82386">MPRNTENSRAAAAHALADLATIHEDDDEFQDTDPPPPEESPPSDASTSTSIWESLPLSTLQMLADEFHLGHPPIAAKSTYAAQLDRFQIPITALQTLSRGAERAIVPRRQSVDDGAADMLPAVPTRRPTWLNELQTPTLPKQRANETFDDYAMRLRNMLSAGRVTDEHRICCLLENTLAHVQATANRLYKRGFVDFESLVHEISRRHPTPHLERLQRFRTMKPQDEESFFNFGERLREEYEAYIQMTADDLTDGEILIQHILKEQLLNIAEPGLKEELRKKWTRNRALTWDDMVDIAEAYRINNRPVSTGSSSGKTGSRHRELPPKQWCEFHKRHMRHGSQECRLRHRAGAQTSSTAEDSTGKSTAGSAGQSVSQARAPCSRMSADFGKRDVVTVNAAHCYMTNLPAAPPPILLQIVLAGQSFSALLDTGASHSFLSEGIANQLRLPSEPLCTTVGTALGPDAVRVSRVLPLAITLDGKRVFTGFQEVMRAPSKPTLLVGAGIPFVDGTPTERARITQLLKQHAPLIRQWSGRRGLFADYVVRIPTVEASPPAVRQFRHSVEHHCELLGMYTVLIGFPFQRLAVEEGRWKTERDCIRNPFSCMPIRNSVLSCSAIVCCRLVLSTSVDGVSSRFRASFQDFSYLTRKAAGCHDESLKQCGGILPVSRVLRRYKLGVYSVLISFSSILARMVVLLGHSPTFWEVQKLLNVTSVALLAVARYYPLSASISLDDFLTFCNGGDV</sequence>
<name>A0A7R9GGJ7_9CRUS</name>
<feature type="region of interest" description="Disordered" evidence="2">
    <location>
        <begin position="1"/>
        <end position="49"/>
    </location>
</feature>
<keyword evidence="5" id="KW-1185">Reference proteome</keyword>
<dbReference type="Pfam" id="PF13650">
    <property type="entry name" value="Asp_protease_2"/>
    <property type="match status" value="1"/>
</dbReference>
<evidence type="ECO:0000313" key="5">
    <source>
        <dbReference type="Proteomes" id="UP000678499"/>
    </source>
</evidence>
<dbReference type="PROSITE" id="PS00141">
    <property type="entry name" value="ASP_PROTEASE"/>
    <property type="match status" value="1"/>
</dbReference>
<dbReference type="AlphaFoldDB" id="A0A7R9GGJ7"/>
<dbReference type="InterPro" id="IPR001995">
    <property type="entry name" value="Peptidase_A2_cat"/>
</dbReference>
<dbReference type="GO" id="GO:0004190">
    <property type="term" value="F:aspartic-type endopeptidase activity"/>
    <property type="evidence" value="ECO:0007669"/>
    <property type="project" value="InterPro"/>
</dbReference>
<dbReference type="InterPro" id="IPR021109">
    <property type="entry name" value="Peptidase_aspartic_dom_sf"/>
</dbReference>
<dbReference type="Proteomes" id="UP000678499">
    <property type="component" value="Unassembled WGS sequence"/>
</dbReference>
<dbReference type="PROSITE" id="PS50175">
    <property type="entry name" value="ASP_PROT_RETROV"/>
    <property type="match status" value="1"/>
</dbReference>
<gene>
    <name evidence="4" type="ORF">NMOB1V02_LOCUS9401</name>
</gene>
<dbReference type="OrthoDB" id="6784594at2759"/>
<evidence type="ECO:0000313" key="4">
    <source>
        <dbReference type="EMBL" id="CAD7281765.1"/>
    </source>
</evidence>
<organism evidence="4">
    <name type="scientific">Notodromas monacha</name>
    <dbReference type="NCBI Taxonomy" id="399045"/>
    <lineage>
        <taxon>Eukaryota</taxon>
        <taxon>Metazoa</taxon>
        <taxon>Ecdysozoa</taxon>
        <taxon>Arthropoda</taxon>
        <taxon>Crustacea</taxon>
        <taxon>Oligostraca</taxon>
        <taxon>Ostracoda</taxon>
        <taxon>Podocopa</taxon>
        <taxon>Podocopida</taxon>
        <taxon>Cypridocopina</taxon>
        <taxon>Cypridoidea</taxon>
        <taxon>Cyprididae</taxon>
        <taxon>Notodromas</taxon>
    </lineage>
</organism>